<name>A0A964E1I3_9PROT</name>
<feature type="transmembrane region" description="Helical" evidence="6">
    <location>
        <begin position="140"/>
        <end position="163"/>
    </location>
</feature>
<dbReference type="Proteomes" id="UP000708298">
    <property type="component" value="Unassembled WGS sequence"/>
</dbReference>
<dbReference type="PANTHER" id="PTHR44757">
    <property type="entry name" value="DIGUANYLATE CYCLASE DGCP"/>
    <property type="match status" value="1"/>
</dbReference>
<evidence type="ECO:0000256" key="2">
    <source>
        <dbReference type="ARBA" id="ARBA00022475"/>
    </source>
</evidence>
<dbReference type="InterPro" id="IPR052155">
    <property type="entry name" value="Biofilm_reg_signaling"/>
</dbReference>
<evidence type="ECO:0000256" key="5">
    <source>
        <dbReference type="ARBA" id="ARBA00023136"/>
    </source>
</evidence>
<dbReference type="GO" id="GO:0005886">
    <property type="term" value="C:plasma membrane"/>
    <property type="evidence" value="ECO:0007669"/>
    <property type="project" value="UniProtKB-SubCell"/>
</dbReference>
<evidence type="ECO:0000256" key="3">
    <source>
        <dbReference type="ARBA" id="ARBA00022692"/>
    </source>
</evidence>
<dbReference type="PROSITE" id="PS50887">
    <property type="entry name" value="GGDEF"/>
    <property type="match status" value="1"/>
</dbReference>
<protein>
    <submittedName>
        <fullName evidence="9">EAL domain-containing protein</fullName>
    </submittedName>
</protein>
<comment type="caution">
    <text evidence="9">The sequence shown here is derived from an EMBL/GenBank/DDBJ whole genome shotgun (WGS) entry which is preliminary data.</text>
</comment>
<dbReference type="AlphaFoldDB" id="A0A964E1I3"/>
<dbReference type="InterPro" id="IPR035919">
    <property type="entry name" value="EAL_sf"/>
</dbReference>
<accession>A0A964E1I3</accession>
<reference evidence="9" key="2">
    <citation type="submission" date="2021-01" db="EMBL/GenBank/DDBJ databases">
        <authorList>
            <person name="Mieszkin S."/>
            <person name="Pouder E."/>
            <person name="Alain K."/>
        </authorList>
    </citation>
    <scope>NUCLEOTIDE SEQUENCE</scope>
    <source>
        <strain evidence="9">HW T2.11</strain>
    </source>
</reference>
<dbReference type="InterPro" id="IPR000160">
    <property type="entry name" value="GGDEF_dom"/>
</dbReference>
<evidence type="ECO:0000313" key="9">
    <source>
        <dbReference type="EMBL" id="MCB8877803.1"/>
    </source>
</evidence>
<keyword evidence="2" id="KW-1003">Cell membrane</keyword>
<dbReference type="InterPro" id="IPR007895">
    <property type="entry name" value="MASE1"/>
</dbReference>
<feature type="transmembrane region" description="Helical" evidence="6">
    <location>
        <begin position="33"/>
        <end position="51"/>
    </location>
</feature>
<dbReference type="Pfam" id="PF00990">
    <property type="entry name" value="GGDEF"/>
    <property type="match status" value="1"/>
</dbReference>
<keyword evidence="10" id="KW-1185">Reference proteome</keyword>
<keyword evidence="3 6" id="KW-0812">Transmembrane</keyword>
<evidence type="ECO:0000313" key="10">
    <source>
        <dbReference type="Proteomes" id="UP000708298"/>
    </source>
</evidence>
<evidence type="ECO:0000256" key="4">
    <source>
        <dbReference type="ARBA" id="ARBA00022989"/>
    </source>
</evidence>
<dbReference type="SUPFAM" id="SSF141868">
    <property type="entry name" value="EAL domain-like"/>
    <property type="match status" value="1"/>
</dbReference>
<feature type="transmembrane region" description="Helical" evidence="6">
    <location>
        <begin position="249"/>
        <end position="271"/>
    </location>
</feature>
<keyword evidence="4 6" id="KW-1133">Transmembrane helix</keyword>
<reference evidence="9" key="1">
    <citation type="journal article" date="2021" name="Microorganisms">
        <title>Acidisoma silvae sp. nov. and Acidisomacellulosilytica sp. nov., Two Acidophilic Bacteria Isolated from Decaying Wood, Hydrolyzing Cellulose and Producing Poly-3-hydroxybutyrate.</title>
        <authorList>
            <person name="Mieszkin S."/>
            <person name="Pouder E."/>
            <person name="Uroz S."/>
            <person name="Simon-Colin C."/>
            <person name="Alain K."/>
        </authorList>
    </citation>
    <scope>NUCLEOTIDE SEQUENCE</scope>
    <source>
        <strain evidence="9">HW T2.11</strain>
    </source>
</reference>
<organism evidence="9 10">
    <name type="scientific">Acidisoma silvae</name>
    <dbReference type="NCBI Taxonomy" id="2802396"/>
    <lineage>
        <taxon>Bacteria</taxon>
        <taxon>Pseudomonadati</taxon>
        <taxon>Pseudomonadota</taxon>
        <taxon>Alphaproteobacteria</taxon>
        <taxon>Acetobacterales</taxon>
        <taxon>Acidocellaceae</taxon>
        <taxon>Acidisoma</taxon>
    </lineage>
</organism>
<dbReference type="Gene3D" id="3.30.70.270">
    <property type="match status" value="1"/>
</dbReference>
<dbReference type="Pfam" id="PF00563">
    <property type="entry name" value="EAL"/>
    <property type="match status" value="1"/>
</dbReference>
<proteinExistence type="predicted"/>
<dbReference type="NCBIfam" id="TIGR00254">
    <property type="entry name" value="GGDEF"/>
    <property type="match status" value="1"/>
</dbReference>
<feature type="domain" description="GGDEF" evidence="8">
    <location>
        <begin position="353"/>
        <end position="485"/>
    </location>
</feature>
<dbReference type="InterPro" id="IPR029787">
    <property type="entry name" value="Nucleotide_cyclase"/>
</dbReference>
<dbReference type="PROSITE" id="PS50883">
    <property type="entry name" value="EAL"/>
    <property type="match status" value="1"/>
</dbReference>
<evidence type="ECO:0000259" key="8">
    <source>
        <dbReference type="PROSITE" id="PS50887"/>
    </source>
</evidence>
<feature type="transmembrane region" description="Helical" evidence="6">
    <location>
        <begin position="203"/>
        <end position="220"/>
    </location>
</feature>
<feature type="transmembrane region" description="Helical" evidence="6">
    <location>
        <begin position="283"/>
        <end position="304"/>
    </location>
</feature>
<dbReference type="SMART" id="SM00052">
    <property type="entry name" value="EAL"/>
    <property type="match status" value="1"/>
</dbReference>
<evidence type="ECO:0000256" key="6">
    <source>
        <dbReference type="SAM" id="Phobius"/>
    </source>
</evidence>
<dbReference type="SUPFAM" id="SSF55073">
    <property type="entry name" value="Nucleotide cyclase"/>
    <property type="match status" value="1"/>
</dbReference>
<comment type="subcellular location">
    <subcellularLocation>
        <location evidence="1">Cell membrane</location>
        <topology evidence="1">Multi-pass membrane protein</topology>
    </subcellularLocation>
</comment>
<evidence type="ECO:0000256" key="1">
    <source>
        <dbReference type="ARBA" id="ARBA00004651"/>
    </source>
</evidence>
<dbReference type="InterPro" id="IPR001633">
    <property type="entry name" value="EAL_dom"/>
</dbReference>
<sequence length="748" mass="81958">MSFFSGIISALVRPWAKLKTPTLNEIGPKLGKAILLFVAILAVEYTILHYMGNDTPIWLTNAIAVTAVFRSPTKSWPALILAEFGADITAVLLYGDPVTIAVGTAFTGSLEIIVVSLLLKRIFSRAPLFSNLEQISSFAAVCITVPIVSTGAGAAVVTSYFGGHFLSTWFNWYIAGAFDLLVITPFLLLWTDSAQWRQISKQELLRVSYLGLLVGLVGWVDFRLNFVPGTYFSFPFLLLAAFRGGILGAVTSSVVLTIVATSLTVTGYGPFRHYPNVSHEEQVLFLQIYLAFVVLSTLPVAAILEHRKLLNAAQALADQTRLGRYDVLTDLPNRVLFSERLKLAQDQAAYEHGTASLLVIDLDRFKPVNDLHGHIVGDQLLQLVAKRLSGIVDNQETTARLGGDEFSIVSYPSSEEAAEHLAERIISEIGKTFEVQGLSIQIGCCIGIAMSMGAAIAETTLMTRADAALYDAKAAGRNGYRFYEPGQDIRLRERAELESELRVALKQHEIQPHYQPIVALSDGTLVGFEMLARWKHGTKGNVPPSIFIPLAEAIGLIEQMTDQLIHQACQAALSWPDHVFIAVNVSPVQLRHRRLPALIAAALTETGMPATRLHVELTESALIDDFEMASSVLADLKAMGISLSLDDFGTGYSSLRHLQRLPFDKLKIDMEFVRTMNCTEASRKIVASIINLGHSFGLHIVAEGIDSLKTAEMLKRMNCDFGQGWLFGKAMPLDEATLFCSQANHLGK</sequence>
<dbReference type="PANTHER" id="PTHR44757:SF2">
    <property type="entry name" value="BIOFILM ARCHITECTURE MAINTENANCE PROTEIN MBAA"/>
    <property type="match status" value="1"/>
</dbReference>
<feature type="transmembrane region" description="Helical" evidence="6">
    <location>
        <begin position="169"/>
        <end position="191"/>
    </location>
</feature>
<dbReference type="EMBL" id="JAESVB010000018">
    <property type="protein sequence ID" value="MCB8877803.1"/>
    <property type="molecule type" value="Genomic_DNA"/>
</dbReference>
<dbReference type="SMART" id="SM00267">
    <property type="entry name" value="GGDEF"/>
    <property type="match status" value="1"/>
</dbReference>
<feature type="transmembrane region" description="Helical" evidence="6">
    <location>
        <begin position="98"/>
        <end position="119"/>
    </location>
</feature>
<dbReference type="InterPro" id="IPR043128">
    <property type="entry name" value="Rev_trsase/Diguanyl_cyclase"/>
</dbReference>
<dbReference type="Gene3D" id="3.20.20.450">
    <property type="entry name" value="EAL domain"/>
    <property type="match status" value="1"/>
</dbReference>
<gene>
    <name evidence="9" type="ORF">ASILVAE211_21590</name>
</gene>
<dbReference type="CDD" id="cd01948">
    <property type="entry name" value="EAL"/>
    <property type="match status" value="1"/>
</dbReference>
<dbReference type="RefSeq" id="WP_227323452.1">
    <property type="nucleotide sequence ID" value="NZ_JAESVB010000018.1"/>
</dbReference>
<dbReference type="Pfam" id="PF05231">
    <property type="entry name" value="MASE1"/>
    <property type="match status" value="1"/>
</dbReference>
<keyword evidence="5 6" id="KW-0472">Membrane</keyword>
<dbReference type="CDD" id="cd01949">
    <property type="entry name" value="GGDEF"/>
    <property type="match status" value="1"/>
</dbReference>
<feature type="domain" description="EAL" evidence="7">
    <location>
        <begin position="494"/>
        <end position="744"/>
    </location>
</feature>
<evidence type="ECO:0000259" key="7">
    <source>
        <dbReference type="PROSITE" id="PS50883"/>
    </source>
</evidence>